<keyword evidence="1" id="KW-0678">Repressor</keyword>
<evidence type="ECO:0000313" key="3">
    <source>
        <dbReference type="EMBL" id="CRL35684.1"/>
    </source>
</evidence>
<name>A0A0M6WGV7_9FIRM</name>
<dbReference type="STRING" id="301302.ERS852420_03221"/>
<reference evidence="4" key="1">
    <citation type="submission" date="2015-05" db="EMBL/GenBank/DDBJ databases">
        <authorList>
            <consortium name="Pathogen Informatics"/>
        </authorList>
    </citation>
    <scope>NUCLEOTIDE SEQUENCE [LARGE SCALE GENOMIC DNA]</scope>
    <source>
        <strain evidence="4">M72</strain>
    </source>
</reference>
<dbReference type="Proteomes" id="UP000049979">
    <property type="component" value="Unassembled WGS sequence"/>
</dbReference>
<protein>
    <submittedName>
        <fullName evidence="3">Global regulator protein family</fullName>
    </submittedName>
</protein>
<keyword evidence="4" id="KW-1185">Reference proteome</keyword>
<dbReference type="GO" id="GO:0006109">
    <property type="term" value="P:regulation of carbohydrate metabolic process"/>
    <property type="evidence" value="ECO:0007669"/>
    <property type="project" value="InterPro"/>
</dbReference>
<dbReference type="Pfam" id="PF02599">
    <property type="entry name" value="CsrA"/>
    <property type="match status" value="1"/>
</dbReference>
<dbReference type="AlphaFoldDB" id="A0A0M6WGV7"/>
<proteinExistence type="predicted"/>
<organism evidence="3 4">
    <name type="scientific">Roseburia faecis</name>
    <dbReference type="NCBI Taxonomy" id="301302"/>
    <lineage>
        <taxon>Bacteria</taxon>
        <taxon>Bacillati</taxon>
        <taxon>Bacillota</taxon>
        <taxon>Clostridia</taxon>
        <taxon>Lachnospirales</taxon>
        <taxon>Lachnospiraceae</taxon>
        <taxon>Roseburia</taxon>
    </lineage>
</organism>
<dbReference type="GO" id="GO:0003723">
    <property type="term" value="F:RNA binding"/>
    <property type="evidence" value="ECO:0007669"/>
    <property type="project" value="InterPro"/>
</dbReference>
<dbReference type="GO" id="GO:0006402">
    <property type="term" value="P:mRNA catabolic process"/>
    <property type="evidence" value="ECO:0007669"/>
    <property type="project" value="InterPro"/>
</dbReference>
<sequence length="99" mass="11232">MEVLMLKLSLKPGEYITLGDNIKIIFSEGSANNIHLLVDALREINVARNSAGKDKKPSPYYKEKGISKTAQREIAEILMREKRNQSHVSGEETVTYKKR</sequence>
<evidence type="ECO:0000313" key="4">
    <source>
        <dbReference type="Proteomes" id="UP000049979"/>
    </source>
</evidence>
<dbReference type="GO" id="GO:0044781">
    <property type="term" value="P:bacterial-type flagellum organization"/>
    <property type="evidence" value="ECO:0007669"/>
    <property type="project" value="UniProtKB-KW"/>
</dbReference>
<dbReference type="InterPro" id="IPR036107">
    <property type="entry name" value="CsrA_sf"/>
</dbReference>
<gene>
    <name evidence="3" type="ORF">M72_24411</name>
</gene>
<evidence type="ECO:0000256" key="1">
    <source>
        <dbReference type="ARBA" id="ARBA00022491"/>
    </source>
</evidence>
<dbReference type="InterPro" id="IPR003751">
    <property type="entry name" value="CsrA"/>
</dbReference>
<keyword evidence="2" id="KW-1005">Bacterial flagellum biogenesis</keyword>
<evidence type="ECO:0000256" key="2">
    <source>
        <dbReference type="ARBA" id="ARBA00022795"/>
    </source>
</evidence>
<dbReference type="SUPFAM" id="SSF117130">
    <property type="entry name" value="CsrA-like"/>
    <property type="match status" value="1"/>
</dbReference>
<accession>A0A0M6WGV7</accession>
<dbReference type="Gene3D" id="2.60.40.4380">
    <property type="entry name" value="Translational regulator CsrA"/>
    <property type="match status" value="1"/>
</dbReference>
<dbReference type="EMBL" id="CVRR01000009">
    <property type="protein sequence ID" value="CRL35684.1"/>
    <property type="molecule type" value="Genomic_DNA"/>
</dbReference>